<dbReference type="PANTHER" id="PTHR42978:SF2">
    <property type="entry name" value="102 KBASES UNSTABLE REGION: FROM 1 TO 119443"/>
    <property type="match status" value="1"/>
</dbReference>
<dbReference type="GO" id="GO:0046872">
    <property type="term" value="F:metal ion binding"/>
    <property type="evidence" value="ECO:0007669"/>
    <property type="project" value="UniProtKB-KW"/>
</dbReference>
<evidence type="ECO:0000313" key="8">
    <source>
        <dbReference type="Proteomes" id="UP000244496"/>
    </source>
</evidence>
<dbReference type="CDD" id="cd07729">
    <property type="entry name" value="AHL_lactonase_MBL-fold"/>
    <property type="match status" value="1"/>
</dbReference>
<dbReference type="AlphaFoldDB" id="A0A2S0UPR6"/>
<dbReference type="GO" id="GO:0016787">
    <property type="term" value="F:hydrolase activity"/>
    <property type="evidence" value="ECO:0007669"/>
    <property type="project" value="UniProtKB-KW"/>
</dbReference>
<evidence type="ECO:0000256" key="1">
    <source>
        <dbReference type="ARBA" id="ARBA00001947"/>
    </source>
</evidence>
<evidence type="ECO:0000256" key="4">
    <source>
        <dbReference type="ARBA" id="ARBA00022801"/>
    </source>
</evidence>
<evidence type="ECO:0000256" key="3">
    <source>
        <dbReference type="ARBA" id="ARBA00022723"/>
    </source>
</evidence>
<sequence>MMFADHRLIRLTILDFGSFDVGGKRIIGLPGYLLETDKGARILVDTGMPADYATDPAAADARDSLSSFGHLSAYGPENTLSGQLARLGLTLSDVSACILTHGHIDHAGGLPLLTCPLVLTRTERAEPRPLWHGSARPIAWPDVETVMVDRDTPLCDGITLIPTPGHTPGHMSLLLDLPQTGAIILAADAINRETEPAEGFPDAMDSVAAARSAERLWQLQAVTGAKLVWGHDPAQWKTLRKAPDSYS</sequence>
<comment type="similarity">
    <text evidence="2">Belongs to the metallo-beta-lactamase superfamily.</text>
</comment>
<evidence type="ECO:0000313" key="7">
    <source>
        <dbReference type="EMBL" id="AWB49791.1"/>
    </source>
</evidence>
<dbReference type="Pfam" id="PF00753">
    <property type="entry name" value="Lactamase_B"/>
    <property type="match status" value="1"/>
</dbReference>
<evidence type="ECO:0000256" key="2">
    <source>
        <dbReference type="ARBA" id="ARBA00007749"/>
    </source>
</evidence>
<dbReference type="InterPro" id="IPR051013">
    <property type="entry name" value="MBL_superfamily_lactonases"/>
</dbReference>
<keyword evidence="5" id="KW-0862">Zinc</keyword>
<gene>
    <name evidence="7" type="ORF">HYN69_15920</name>
</gene>
<keyword evidence="8" id="KW-1185">Reference proteome</keyword>
<dbReference type="RefSeq" id="WP_108436608.1">
    <property type="nucleotide sequence ID" value="NZ_CP028918.1"/>
</dbReference>
<dbReference type="InterPro" id="IPR001279">
    <property type="entry name" value="Metallo-B-lactamas"/>
</dbReference>
<dbReference type="SUPFAM" id="SSF56281">
    <property type="entry name" value="Metallo-hydrolase/oxidoreductase"/>
    <property type="match status" value="1"/>
</dbReference>
<dbReference type="PANTHER" id="PTHR42978">
    <property type="entry name" value="QUORUM-QUENCHING LACTONASE YTNP-RELATED-RELATED"/>
    <property type="match status" value="1"/>
</dbReference>
<organism evidence="7 8">
    <name type="scientific">Paragemmobacter aquarius</name>
    <dbReference type="NCBI Taxonomy" id="2169400"/>
    <lineage>
        <taxon>Bacteria</taxon>
        <taxon>Pseudomonadati</taxon>
        <taxon>Pseudomonadota</taxon>
        <taxon>Alphaproteobacteria</taxon>
        <taxon>Rhodobacterales</taxon>
        <taxon>Paracoccaceae</taxon>
        <taxon>Paragemmobacter</taxon>
    </lineage>
</organism>
<dbReference type="SMART" id="SM00849">
    <property type="entry name" value="Lactamase_B"/>
    <property type="match status" value="1"/>
</dbReference>
<reference evidence="7 8" key="1">
    <citation type="submission" date="2018-04" db="EMBL/GenBank/DDBJ databases">
        <title>Genome sequencing of Gemmobacter.</title>
        <authorList>
            <person name="Yi H."/>
            <person name="Baek M.-G."/>
        </authorList>
    </citation>
    <scope>NUCLEOTIDE SEQUENCE [LARGE SCALE GENOMIC DNA]</scope>
    <source>
        <strain evidence="7 8">HYN0069</strain>
    </source>
</reference>
<evidence type="ECO:0000259" key="6">
    <source>
        <dbReference type="SMART" id="SM00849"/>
    </source>
</evidence>
<dbReference type="KEGG" id="geh:HYN69_15920"/>
<keyword evidence="4 7" id="KW-0378">Hydrolase</keyword>
<accession>A0A2S0UPR6</accession>
<dbReference type="Proteomes" id="UP000244496">
    <property type="component" value="Chromosome"/>
</dbReference>
<dbReference type="InterPro" id="IPR036866">
    <property type="entry name" value="RibonucZ/Hydroxyglut_hydro"/>
</dbReference>
<feature type="domain" description="Metallo-beta-lactamase" evidence="6">
    <location>
        <begin position="28"/>
        <end position="231"/>
    </location>
</feature>
<keyword evidence="3" id="KW-0479">Metal-binding</keyword>
<name>A0A2S0UPR6_9RHOB</name>
<dbReference type="OrthoDB" id="9773738at2"/>
<comment type="cofactor">
    <cofactor evidence="1">
        <name>Zn(2+)</name>
        <dbReference type="ChEBI" id="CHEBI:29105"/>
    </cofactor>
</comment>
<protein>
    <submittedName>
        <fullName evidence="7">MBL fold hydrolase</fullName>
    </submittedName>
</protein>
<proteinExistence type="inferred from homology"/>
<evidence type="ECO:0000256" key="5">
    <source>
        <dbReference type="ARBA" id="ARBA00022833"/>
    </source>
</evidence>
<dbReference type="Gene3D" id="3.60.15.10">
    <property type="entry name" value="Ribonuclease Z/Hydroxyacylglutathione hydrolase-like"/>
    <property type="match status" value="1"/>
</dbReference>
<dbReference type="EMBL" id="CP028918">
    <property type="protein sequence ID" value="AWB49791.1"/>
    <property type="molecule type" value="Genomic_DNA"/>
</dbReference>